<comment type="caution">
    <text evidence="1">The sequence shown here is derived from an EMBL/GenBank/DDBJ whole genome shotgun (WGS) entry which is preliminary data.</text>
</comment>
<proteinExistence type="predicted"/>
<dbReference type="Proteomes" id="UP001055879">
    <property type="component" value="Linkage Group LG08"/>
</dbReference>
<protein>
    <submittedName>
        <fullName evidence="1">Uncharacterized protein</fullName>
    </submittedName>
</protein>
<evidence type="ECO:0000313" key="1">
    <source>
        <dbReference type="EMBL" id="KAI3707118.1"/>
    </source>
</evidence>
<sequence length="89" mass="9759">MTQTVVRLKREGLHLACGESRRSALLFISSLAPSFLPSPPSDFLFQFLVLIPNFVETTGLLIPMRPAVLRQLPPRSSSHCSSLPVSPSN</sequence>
<organism evidence="1 2">
    <name type="scientific">Arctium lappa</name>
    <name type="common">Greater burdock</name>
    <name type="synonym">Lappa major</name>
    <dbReference type="NCBI Taxonomy" id="4217"/>
    <lineage>
        <taxon>Eukaryota</taxon>
        <taxon>Viridiplantae</taxon>
        <taxon>Streptophyta</taxon>
        <taxon>Embryophyta</taxon>
        <taxon>Tracheophyta</taxon>
        <taxon>Spermatophyta</taxon>
        <taxon>Magnoliopsida</taxon>
        <taxon>eudicotyledons</taxon>
        <taxon>Gunneridae</taxon>
        <taxon>Pentapetalae</taxon>
        <taxon>asterids</taxon>
        <taxon>campanulids</taxon>
        <taxon>Asterales</taxon>
        <taxon>Asteraceae</taxon>
        <taxon>Carduoideae</taxon>
        <taxon>Cardueae</taxon>
        <taxon>Arctiinae</taxon>
        <taxon>Arctium</taxon>
    </lineage>
</organism>
<name>A0ACB9ACN5_ARCLA</name>
<keyword evidence="2" id="KW-1185">Reference proteome</keyword>
<reference evidence="2" key="1">
    <citation type="journal article" date="2022" name="Mol. Ecol. Resour.">
        <title>The genomes of chicory, endive, great burdock and yacon provide insights into Asteraceae palaeo-polyploidization history and plant inulin production.</title>
        <authorList>
            <person name="Fan W."/>
            <person name="Wang S."/>
            <person name="Wang H."/>
            <person name="Wang A."/>
            <person name="Jiang F."/>
            <person name="Liu H."/>
            <person name="Zhao H."/>
            <person name="Xu D."/>
            <person name="Zhang Y."/>
        </authorList>
    </citation>
    <scope>NUCLEOTIDE SEQUENCE [LARGE SCALE GENOMIC DNA]</scope>
    <source>
        <strain evidence="2">cv. Niubang</strain>
    </source>
</reference>
<accession>A0ACB9ACN5</accession>
<gene>
    <name evidence="1" type="ORF">L6452_25346</name>
</gene>
<evidence type="ECO:0000313" key="2">
    <source>
        <dbReference type="Proteomes" id="UP001055879"/>
    </source>
</evidence>
<reference evidence="1 2" key="2">
    <citation type="journal article" date="2022" name="Mol. Ecol. Resour.">
        <title>The genomes of chicory, endive, great burdock and yacon provide insights into Asteraceae paleo-polyploidization history and plant inulin production.</title>
        <authorList>
            <person name="Fan W."/>
            <person name="Wang S."/>
            <person name="Wang H."/>
            <person name="Wang A."/>
            <person name="Jiang F."/>
            <person name="Liu H."/>
            <person name="Zhao H."/>
            <person name="Xu D."/>
            <person name="Zhang Y."/>
        </authorList>
    </citation>
    <scope>NUCLEOTIDE SEQUENCE [LARGE SCALE GENOMIC DNA]</scope>
    <source>
        <strain evidence="2">cv. Niubang</strain>
    </source>
</reference>
<dbReference type="EMBL" id="CM042054">
    <property type="protein sequence ID" value="KAI3707118.1"/>
    <property type="molecule type" value="Genomic_DNA"/>
</dbReference>